<evidence type="ECO:0000313" key="2">
    <source>
        <dbReference type="EMBL" id="QSB05633.1"/>
    </source>
</evidence>
<dbReference type="EMBL" id="CP070496">
    <property type="protein sequence ID" value="QSB05633.1"/>
    <property type="molecule type" value="Genomic_DNA"/>
</dbReference>
<dbReference type="SUPFAM" id="SSF81606">
    <property type="entry name" value="PP2C-like"/>
    <property type="match status" value="1"/>
</dbReference>
<sequence length="285" mass="30214">MITTVSAASQAGGSAPNEDYFLVSHSWALVLDGVTRYPDDGCVHDVPWYVAHLGAALARQLARPDQELTQGLAEAIASVAALHQDSCDLSNPLTPAATVAIARERDGHLEWLVLGDCAVVWHGSDQRTHVESDDRLERLADPPAAVDVGGIHRYGPDYVATVRNRPGGYWVAAAESHAATQAFTGTAPLAADALVGLFSDGLTRLVQRYDYDWATLVRTGATDGMGRLLADLRAAEVAQSQSHRRAKIHDDATGVILHIKRPKATGGYTAASTPVVSAAPRAAGR</sequence>
<keyword evidence="3" id="KW-1185">Reference proteome</keyword>
<dbReference type="AlphaFoldDB" id="A0A895XQ15"/>
<accession>A0A895XQ15</accession>
<protein>
    <submittedName>
        <fullName evidence="2">Protein phosphatase 2C domain-containing protein</fullName>
    </submittedName>
</protein>
<organism evidence="2 3">
    <name type="scientific">Natronoglycomyces albus</name>
    <dbReference type="NCBI Taxonomy" id="2811108"/>
    <lineage>
        <taxon>Bacteria</taxon>
        <taxon>Bacillati</taxon>
        <taxon>Actinomycetota</taxon>
        <taxon>Actinomycetes</taxon>
        <taxon>Glycomycetales</taxon>
        <taxon>Glycomycetaceae</taxon>
        <taxon>Natronoglycomyces</taxon>
    </lineage>
</organism>
<feature type="domain" description="PPM-type phosphatase" evidence="1">
    <location>
        <begin position="14"/>
        <end position="140"/>
    </location>
</feature>
<evidence type="ECO:0000313" key="3">
    <source>
        <dbReference type="Proteomes" id="UP000662939"/>
    </source>
</evidence>
<name>A0A895XQ15_9ACTN</name>
<dbReference type="Gene3D" id="3.60.40.10">
    <property type="entry name" value="PPM-type phosphatase domain"/>
    <property type="match status" value="1"/>
</dbReference>
<proteinExistence type="predicted"/>
<reference evidence="2" key="1">
    <citation type="submission" date="2021-02" db="EMBL/GenBank/DDBJ databases">
        <title>Natronoglycomyces albus gen. nov., sp. nov, a haloalkaliphilic actinobacterium from a soda solonchak soil.</title>
        <authorList>
            <person name="Sorokin D.Y."/>
            <person name="Khijniak T.V."/>
            <person name="Zakharycheva A.P."/>
            <person name="Boueva O.V."/>
            <person name="Ariskina E.V."/>
            <person name="Hahnke R.L."/>
            <person name="Bunk B."/>
            <person name="Sproer C."/>
            <person name="Schumann P."/>
            <person name="Evtushenko L.I."/>
            <person name="Kublanov I.V."/>
        </authorList>
    </citation>
    <scope>NUCLEOTIDE SEQUENCE</scope>
    <source>
        <strain evidence="2">DSM 106290</strain>
    </source>
</reference>
<evidence type="ECO:0000259" key="1">
    <source>
        <dbReference type="Pfam" id="PF13672"/>
    </source>
</evidence>
<dbReference type="KEGG" id="nav:JQS30_01505"/>
<dbReference type="Pfam" id="PF13672">
    <property type="entry name" value="PP2C_2"/>
    <property type="match status" value="1"/>
</dbReference>
<dbReference type="InterPro" id="IPR001932">
    <property type="entry name" value="PPM-type_phosphatase-like_dom"/>
</dbReference>
<dbReference type="RefSeq" id="WP_213171645.1">
    <property type="nucleotide sequence ID" value="NZ_CP070496.1"/>
</dbReference>
<gene>
    <name evidence="2" type="ORF">JQS30_01505</name>
</gene>
<dbReference type="Proteomes" id="UP000662939">
    <property type="component" value="Chromosome"/>
</dbReference>
<dbReference type="InterPro" id="IPR036457">
    <property type="entry name" value="PPM-type-like_dom_sf"/>
</dbReference>